<evidence type="ECO:0000313" key="2">
    <source>
        <dbReference type="EMBL" id="CEP62485.1"/>
    </source>
</evidence>
<organism evidence="2 3">
    <name type="scientific">Lachancea lanzarotensis</name>
    <dbReference type="NCBI Taxonomy" id="1245769"/>
    <lineage>
        <taxon>Eukaryota</taxon>
        <taxon>Fungi</taxon>
        <taxon>Dikarya</taxon>
        <taxon>Ascomycota</taxon>
        <taxon>Saccharomycotina</taxon>
        <taxon>Saccharomycetes</taxon>
        <taxon>Saccharomycetales</taxon>
        <taxon>Saccharomycetaceae</taxon>
        <taxon>Lachancea</taxon>
    </lineage>
</organism>
<gene>
    <name evidence="2" type="ORF">LALA0_S05e06700g</name>
</gene>
<feature type="compositionally biased region" description="Basic residues" evidence="1">
    <location>
        <begin position="93"/>
        <end position="108"/>
    </location>
</feature>
<dbReference type="GeneID" id="34685955"/>
<dbReference type="Proteomes" id="UP000054304">
    <property type="component" value="Unassembled WGS sequence"/>
</dbReference>
<feature type="region of interest" description="Disordered" evidence="1">
    <location>
        <begin position="1"/>
        <end position="172"/>
    </location>
</feature>
<evidence type="ECO:0000313" key="3">
    <source>
        <dbReference type="Proteomes" id="UP000054304"/>
    </source>
</evidence>
<name>A0A0C7N3B2_9SACH</name>
<dbReference type="EMBL" id="LN736364">
    <property type="protein sequence ID" value="CEP62485.1"/>
    <property type="molecule type" value="Genomic_DNA"/>
</dbReference>
<dbReference type="HOGENOM" id="CLU_1555529_0_0_1"/>
<reference evidence="2 3" key="1">
    <citation type="submission" date="2014-12" db="EMBL/GenBank/DDBJ databases">
        <authorList>
            <person name="Neuveglise Cecile"/>
        </authorList>
    </citation>
    <scope>NUCLEOTIDE SEQUENCE [LARGE SCALE GENOMIC DNA]</scope>
    <source>
        <strain evidence="2 3">CBS 12615</strain>
    </source>
</reference>
<feature type="compositionally biased region" description="Polar residues" evidence="1">
    <location>
        <begin position="114"/>
        <end position="131"/>
    </location>
</feature>
<sequence length="172" mass="17466">MSNLFEQARERLNGSTALVPERLRFITGEAPTLGGGGGNSSGDSSDSSRGMSRTGSYSTSETDPSESSGQGSSGPGSGSDDSESLLTTGSKSGHGHQHRHPLHHHYTKRGQADSAATTNSSAFVFGTNGSSGEKIAAPPTVNSNAVSNGASMGSEAAEKAVSNFKTDQDTSN</sequence>
<dbReference type="RefSeq" id="XP_022628711.1">
    <property type="nucleotide sequence ID" value="XM_022772381.1"/>
</dbReference>
<accession>A0A0C7N3B2</accession>
<feature type="compositionally biased region" description="Polar residues" evidence="1">
    <location>
        <begin position="163"/>
        <end position="172"/>
    </location>
</feature>
<feature type="compositionally biased region" description="Polar residues" evidence="1">
    <location>
        <begin position="140"/>
        <end position="151"/>
    </location>
</feature>
<feature type="compositionally biased region" description="Low complexity" evidence="1">
    <location>
        <begin position="41"/>
        <end position="56"/>
    </location>
</feature>
<proteinExistence type="predicted"/>
<evidence type="ECO:0000256" key="1">
    <source>
        <dbReference type="SAM" id="MobiDB-lite"/>
    </source>
</evidence>
<dbReference type="AlphaFoldDB" id="A0A0C7N3B2"/>
<keyword evidence="3" id="KW-1185">Reference proteome</keyword>
<dbReference type="OrthoDB" id="4036665at2759"/>
<protein>
    <submittedName>
        <fullName evidence="2">LALA0S05e06700g1_1</fullName>
    </submittedName>
</protein>